<dbReference type="GO" id="GO:0042597">
    <property type="term" value="C:periplasmic space"/>
    <property type="evidence" value="ECO:0007669"/>
    <property type="project" value="InterPro"/>
</dbReference>
<evidence type="ECO:0000313" key="9">
    <source>
        <dbReference type="Proteomes" id="UP000622580"/>
    </source>
</evidence>
<dbReference type="AlphaFoldDB" id="A0A941D0K9"/>
<dbReference type="SUPFAM" id="SSF47175">
    <property type="entry name" value="Cytochromes"/>
    <property type="match status" value="1"/>
</dbReference>
<gene>
    <name evidence="8" type="ORF">JKL49_08005</name>
</gene>
<organism evidence="8 9">
    <name type="scientific">Phenylobacterium glaciei</name>
    <dbReference type="NCBI Taxonomy" id="2803784"/>
    <lineage>
        <taxon>Bacteria</taxon>
        <taxon>Pseudomonadati</taxon>
        <taxon>Pseudomonadota</taxon>
        <taxon>Alphaproteobacteria</taxon>
        <taxon>Caulobacterales</taxon>
        <taxon>Caulobacteraceae</taxon>
        <taxon>Phenylobacterium</taxon>
    </lineage>
</organism>
<keyword evidence="2 7" id="KW-0349">Heme</keyword>
<dbReference type="RefSeq" id="WP_215339672.1">
    <property type="nucleotide sequence ID" value="NZ_JAGSGD010000001.1"/>
</dbReference>
<evidence type="ECO:0000256" key="6">
    <source>
        <dbReference type="PIRSR" id="PIRSR000027-1"/>
    </source>
</evidence>
<dbReference type="Gene3D" id="1.20.120.10">
    <property type="entry name" value="Cytochrome c/b562"/>
    <property type="match status" value="1"/>
</dbReference>
<evidence type="ECO:0000256" key="5">
    <source>
        <dbReference type="ARBA" id="ARBA00023004"/>
    </source>
</evidence>
<name>A0A941D0K9_9CAUL</name>
<dbReference type="InterPro" id="IPR010980">
    <property type="entry name" value="Cyt_c/b562"/>
</dbReference>
<evidence type="ECO:0000256" key="3">
    <source>
        <dbReference type="ARBA" id="ARBA00022723"/>
    </source>
</evidence>
<reference evidence="8" key="1">
    <citation type="submission" date="2021-04" db="EMBL/GenBank/DDBJ databases">
        <title>Draft genome assembly of strain Phenylobacterium sp. 20VBR1 using MiniION and Illumina platforms.</title>
        <authorList>
            <person name="Thomas F.A."/>
            <person name="Krishnan K.P."/>
            <person name="Sinha R.K."/>
        </authorList>
    </citation>
    <scope>NUCLEOTIDE SEQUENCE</scope>
    <source>
        <strain evidence="8">20VBR1</strain>
    </source>
</reference>
<comment type="PTM">
    <text evidence="7">Binds 1 heme group per subunit.</text>
</comment>
<feature type="binding site" description="axial binding residue" evidence="6">
    <location>
        <position position="151"/>
    </location>
    <ligand>
        <name>heme c</name>
        <dbReference type="ChEBI" id="CHEBI:61717"/>
    </ligand>
    <ligandPart>
        <name>Fe</name>
        <dbReference type="ChEBI" id="CHEBI:18248"/>
    </ligandPart>
</feature>
<keyword evidence="4" id="KW-0249">Electron transport</keyword>
<dbReference type="EMBL" id="JAGSGD010000001">
    <property type="protein sequence ID" value="MBR7619327.1"/>
    <property type="molecule type" value="Genomic_DNA"/>
</dbReference>
<evidence type="ECO:0000256" key="2">
    <source>
        <dbReference type="ARBA" id="ARBA00022617"/>
    </source>
</evidence>
<sequence>MARLTKRPLGLVLGVALSLTAIGGAAVAAVSFEKVITERQKGLKAMGGAFKTINDNLKTDAPDAKLIAAQAKIVKDGSHHIPKWFPKGSGPEAGFKTAAKPEIWTDPAKFAAAAKGLQVESAKLETIAKGGNIDAIKAQVKATGGACGTCHTPFRVKS</sequence>
<evidence type="ECO:0000256" key="4">
    <source>
        <dbReference type="ARBA" id="ARBA00022982"/>
    </source>
</evidence>
<comment type="caution">
    <text evidence="8">The sequence shown here is derived from an EMBL/GenBank/DDBJ whole genome shotgun (WGS) entry which is preliminary data.</text>
</comment>
<dbReference type="GO" id="GO:0005506">
    <property type="term" value="F:iron ion binding"/>
    <property type="evidence" value="ECO:0007669"/>
    <property type="project" value="InterPro"/>
</dbReference>
<dbReference type="InterPro" id="IPR012127">
    <property type="entry name" value="Cyt_c_prime"/>
</dbReference>
<dbReference type="GO" id="GO:0020037">
    <property type="term" value="F:heme binding"/>
    <property type="evidence" value="ECO:0007669"/>
    <property type="project" value="InterPro"/>
</dbReference>
<protein>
    <submittedName>
        <fullName evidence="8">Cytochrome c</fullName>
    </submittedName>
</protein>
<dbReference type="Pfam" id="PF01322">
    <property type="entry name" value="Cytochrom_C_2"/>
    <property type="match status" value="1"/>
</dbReference>
<dbReference type="Proteomes" id="UP000622580">
    <property type="component" value="Unassembled WGS sequence"/>
</dbReference>
<accession>A0A941D0K9</accession>
<keyword evidence="5 6" id="KW-0408">Iron</keyword>
<feature type="binding site" description="covalent" evidence="7">
    <location>
        <position position="147"/>
    </location>
    <ligand>
        <name>heme c</name>
        <dbReference type="ChEBI" id="CHEBI:61717"/>
    </ligand>
</feature>
<keyword evidence="9" id="KW-1185">Reference proteome</keyword>
<proteinExistence type="predicted"/>
<dbReference type="GO" id="GO:0009055">
    <property type="term" value="F:electron transfer activity"/>
    <property type="evidence" value="ECO:0007669"/>
    <property type="project" value="InterPro"/>
</dbReference>
<evidence type="ECO:0000256" key="7">
    <source>
        <dbReference type="PIRSR" id="PIRSR000027-2"/>
    </source>
</evidence>
<dbReference type="PIRSF" id="PIRSF000027">
    <property type="entry name" value="Cytc_c_prime"/>
    <property type="match status" value="1"/>
</dbReference>
<evidence type="ECO:0000256" key="1">
    <source>
        <dbReference type="ARBA" id="ARBA00022448"/>
    </source>
</evidence>
<dbReference type="InterPro" id="IPR002321">
    <property type="entry name" value="Cyt_c_II"/>
</dbReference>
<feature type="binding site" description="covalent" evidence="7">
    <location>
        <position position="150"/>
    </location>
    <ligand>
        <name>heme c</name>
        <dbReference type="ChEBI" id="CHEBI:61717"/>
    </ligand>
</feature>
<keyword evidence="3 6" id="KW-0479">Metal-binding</keyword>
<keyword evidence="1" id="KW-0813">Transport</keyword>
<dbReference type="PROSITE" id="PS51009">
    <property type="entry name" value="CYTCII"/>
    <property type="match status" value="1"/>
</dbReference>
<evidence type="ECO:0000313" key="8">
    <source>
        <dbReference type="EMBL" id="MBR7619327.1"/>
    </source>
</evidence>
<dbReference type="GO" id="GO:0022900">
    <property type="term" value="P:electron transport chain"/>
    <property type="evidence" value="ECO:0007669"/>
    <property type="project" value="InterPro"/>
</dbReference>